<dbReference type="AlphaFoldDB" id="A0A8K0UPH4"/>
<dbReference type="EMBL" id="JAEVFJ010000012">
    <property type="protein sequence ID" value="KAH8101526.1"/>
    <property type="molecule type" value="Genomic_DNA"/>
</dbReference>
<keyword evidence="2" id="KW-1185">Reference proteome</keyword>
<gene>
    <name evidence="1" type="ORF">BXZ70DRAFT_99944</name>
</gene>
<evidence type="ECO:0000313" key="1">
    <source>
        <dbReference type="EMBL" id="KAH8101526.1"/>
    </source>
</evidence>
<evidence type="ECO:0000313" key="2">
    <source>
        <dbReference type="Proteomes" id="UP000813824"/>
    </source>
</evidence>
<protein>
    <recommendedName>
        <fullName evidence="3">F-box domain-containing protein</fullName>
    </recommendedName>
</protein>
<comment type="caution">
    <text evidence="1">The sequence shown here is derived from an EMBL/GenBank/DDBJ whole genome shotgun (WGS) entry which is preliminary data.</text>
</comment>
<reference evidence="1" key="1">
    <citation type="journal article" date="2021" name="New Phytol.">
        <title>Evolutionary innovations through gain and loss of genes in the ectomycorrhizal Boletales.</title>
        <authorList>
            <person name="Wu G."/>
            <person name="Miyauchi S."/>
            <person name="Morin E."/>
            <person name="Kuo A."/>
            <person name="Drula E."/>
            <person name="Varga T."/>
            <person name="Kohler A."/>
            <person name="Feng B."/>
            <person name="Cao Y."/>
            <person name="Lipzen A."/>
            <person name="Daum C."/>
            <person name="Hundley H."/>
            <person name="Pangilinan J."/>
            <person name="Johnson J."/>
            <person name="Barry K."/>
            <person name="LaButti K."/>
            <person name="Ng V."/>
            <person name="Ahrendt S."/>
            <person name="Min B."/>
            <person name="Choi I.G."/>
            <person name="Park H."/>
            <person name="Plett J.M."/>
            <person name="Magnuson J."/>
            <person name="Spatafora J.W."/>
            <person name="Nagy L.G."/>
            <person name="Henrissat B."/>
            <person name="Grigoriev I.V."/>
            <person name="Yang Z.L."/>
            <person name="Xu J."/>
            <person name="Martin F.M."/>
        </authorList>
    </citation>
    <scope>NUCLEOTIDE SEQUENCE</scope>
    <source>
        <strain evidence="1">KKN 215</strain>
    </source>
</reference>
<organism evidence="1 2">
    <name type="scientific">Cristinia sonorae</name>
    <dbReference type="NCBI Taxonomy" id="1940300"/>
    <lineage>
        <taxon>Eukaryota</taxon>
        <taxon>Fungi</taxon>
        <taxon>Dikarya</taxon>
        <taxon>Basidiomycota</taxon>
        <taxon>Agaricomycotina</taxon>
        <taxon>Agaricomycetes</taxon>
        <taxon>Agaricomycetidae</taxon>
        <taxon>Agaricales</taxon>
        <taxon>Pleurotineae</taxon>
        <taxon>Stephanosporaceae</taxon>
        <taxon>Cristinia</taxon>
    </lineage>
</organism>
<evidence type="ECO:0008006" key="3">
    <source>
        <dbReference type="Google" id="ProtNLM"/>
    </source>
</evidence>
<dbReference type="SUPFAM" id="SSF81383">
    <property type="entry name" value="F-box domain"/>
    <property type="match status" value="1"/>
</dbReference>
<dbReference type="SUPFAM" id="SSF52047">
    <property type="entry name" value="RNI-like"/>
    <property type="match status" value="1"/>
</dbReference>
<dbReference type="OrthoDB" id="2856167at2759"/>
<dbReference type="InterPro" id="IPR036047">
    <property type="entry name" value="F-box-like_dom_sf"/>
</dbReference>
<proteinExistence type="predicted"/>
<accession>A0A8K0UPH4</accession>
<dbReference type="Proteomes" id="UP000813824">
    <property type="component" value="Unassembled WGS sequence"/>
</dbReference>
<name>A0A8K0UPH4_9AGAR</name>
<sequence length="307" mass="35095">MQTQLAVTLPTELDAYIMRFLEDDPESLRRCSLVCRVFLAAARPFKFQSVTFHYKEELFRFQEVLDTTPLIADYVKSVAICPPKGSEHPLLADIAADTKFWLVGNNDDEEEEEEEEAKGTNKEALSPLYGLVFSDRGYKSADDEDEQTRLVTHILRQLPSATKLSLSLCHLPTRSLTAIIFSIPGLQDLELSYCDPIPLHNDPAGDLTASHLQRFTLVPPLVRKVLSRYPPPHTHSLLDYVLDWNIGHNSRALDLIHFNTYQLQDSARLLSADTLLELNVTFFLGYTQFSIWEWIRDDINNFQLQLN</sequence>